<dbReference type="GO" id="GO:0003677">
    <property type="term" value="F:DNA binding"/>
    <property type="evidence" value="ECO:0007669"/>
    <property type="project" value="InterPro"/>
</dbReference>
<dbReference type="InterPro" id="IPR001387">
    <property type="entry name" value="Cro/C1-type_HTH"/>
</dbReference>
<name>A0A3Q9ENE5_9ACTN</name>
<protein>
    <submittedName>
        <fullName evidence="2">XRE family transcriptional regulator</fullName>
    </submittedName>
</protein>
<dbReference type="SUPFAM" id="SSF47413">
    <property type="entry name" value="lambda repressor-like DNA-binding domains"/>
    <property type="match status" value="1"/>
</dbReference>
<organism evidence="2 3">
    <name type="scientific">Streptomyces cyaneochromogenes</name>
    <dbReference type="NCBI Taxonomy" id="2496836"/>
    <lineage>
        <taxon>Bacteria</taxon>
        <taxon>Bacillati</taxon>
        <taxon>Actinomycetota</taxon>
        <taxon>Actinomycetes</taxon>
        <taxon>Kitasatosporales</taxon>
        <taxon>Streptomycetaceae</taxon>
        <taxon>Streptomyces</taxon>
    </lineage>
</organism>
<dbReference type="RefSeq" id="WP_126393039.1">
    <property type="nucleotide sequence ID" value="NZ_CP034539.1"/>
</dbReference>
<keyword evidence="3" id="KW-1185">Reference proteome</keyword>
<dbReference type="Proteomes" id="UP000280298">
    <property type="component" value="Chromosome"/>
</dbReference>
<reference evidence="2 3" key="1">
    <citation type="journal article" date="2019" name="Int. J. Syst. Evol. Microbiol.">
        <title>Streptomyces cyaneochromogenes sp. nov., a blue pigment-producing actinomycete from manganese-contaminated soil.</title>
        <authorList>
            <person name="Tang X."/>
            <person name="Zhao J."/>
            <person name="Li K."/>
            <person name="Chen Z."/>
            <person name="Sun Y."/>
            <person name="Gao J."/>
        </authorList>
    </citation>
    <scope>NUCLEOTIDE SEQUENCE [LARGE SCALE GENOMIC DNA]</scope>
    <source>
        <strain evidence="2 3">MK-45</strain>
    </source>
</reference>
<proteinExistence type="predicted"/>
<dbReference type="InterPro" id="IPR010982">
    <property type="entry name" value="Lambda_DNA-bd_dom_sf"/>
</dbReference>
<evidence type="ECO:0000313" key="3">
    <source>
        <dbReference type="Proteomes" id="UP000280298"/>
    </source>
</evidence>
<dbReference type="InterPro" id="IPR043917">
    <property type="entry name" value="DUF5753"/>
</dbReference>
<accession>A0A3Q9ENE5</accession>
<dbReference type="Gene3D" id="1.10.260.40">
    <property type="entry name" value="lambda repressor-like DNA-binding domains"/>
    <property type="match status" value="1"/>
</dbReference>
<dbReference type="Pfam" id="PF19054">
    <property type="entry name" value="DUF5753"/>
    <property type="match status" value="1"/>
</dbReference>
<dbReference type="AlphaFoldDB" id="A0A3Q9ENE5"/>
<dbReference type="OrthoDB" id="5177600at2"/>
<feature type="domain" description="HTH cro/C1-type" evidence="1">
    <location>
        <begin position="15"/>
        <end position="69"/>
    </location>
</feature>
<evidence type="ECO:0000259" key="1">
    <source>
        <dbReference type="PROSITE" id="PS50943"/>
    </source>
</evidence>
<evidence type="ECO:0000313" key="2">
    <source>
        <dbReference type="EMBL" id="AZQ35560.1"/>
    </source>
</evidence>
<dbReference type="SMART" id="SM00530">
    <property type="entry name" value="HTH_XRE"/>
    <property type="match status" value="1"/>
</dbReference>
<sequence length="268" mass="29665">MRSGDRGSESFGALLRFFREQAGMTQEGLAKHVGYSKSQVAMVERGERSPKGQFVEIADRVLGAQGALLVLAEKEFGNSGLRPWTEDYLAEERKAAALHVYQNHVIPGSLQTEAYARAIYGCHCPALDDDEIDRRVAARQERQQLFQRKPKPIVSYVLEESTLTRPLGGPAALKEQLLHILDIGQLRHVEIQVMPHARQAHAGLNGAMILLETPEHRQLAYVEGPSGGYFVSEQPDLGELFARYGILRAQALNPDESAKLIDEVAEGL</sequence>
<dbReference type="KEGG" id="scya:EJ357_20355"/>
<gene>
    <name evidence="2" type="ORF">EJ357_20355</name>
</gene>
<dbReference type="EMBL" id="CP034539">
    <property type="protein sequence ID" value="AZQ35560.1"/>
    <property type="molecule type" value="Genomic_DNA"/>
</dbReference>
<dbReference type="PROSITE" id="PS50943">
    <property type="entry name" value="HTH_CROC1"/>
    <property type="match status" value="1"/>
</dbReference>
<dbReference type="CDD" id="cd00093">
    <property type="entry name" value="HTH_XRE"/>
    <property type="match status" value="1"/>
</dbReference>
<dbReference type="Pfam" id="PF13560">
    <property type="entry name" value="HTH_31"/>
    <property type="match status" value="1"/>
</dbReference>